<dbReference type="PANTHER" id="PTHR34846">
    <property type="entry name" value="4-CARBOXYMUCONOLACTONE DECARBOXYLASE FAMILY PROTEIN (AFU_ORTHOLOGUE AFUA_6G11590)"/>
    <property type="match status" value="1"/>
</dbReference>
<proteinExistence type="predicted"/>
<organism evidence="2 3">
    <name type="scientific">Novosphingobium indicum</name>
    <dbReference type="NCBI Taxonomy" id="462949"/>
    <lineage>
        <taxon>Bacteria</taxon>
        <taxon>Pseudomonadati</taxon>
        <taxon>Pseudomonadota</taxon>
        <taxon>Alphaproteobacteria</taxon>
        <taxon>Sphingomonadales</taxon>
        <taxon>Sphingomonadaceae</taxon>
        <taxon>Novosphingobium</taxon>
    </lineage>
</organism>
<evidence type="ECO:0000259" key="1">
    <source>
        <dbReference type="Pfam" id="PF02627"/>
    </source>
</evidence>
<dbReference type="InterPro" id="IPR003779">
    <property type="entry name" value="CMD-like"/>
</dbReference>
<evidence type="ECO:0000313" key="3">
    <source>
        <dbReference type="Proteomes" id="UP000605099"/>
    </source>
</evidence>
<gene>
    <name evidence="2" type="ORF">GCM10011349_03900</name>
</gene>
<dbReference type="Gene3D" id="1.20.1290.10">
    <property type="entry name" value="AhpD-like"/>
    <property type="match status" value="1"/>
</dbReference>
<dbReference type="Pfam" id="PF02627">
    <property type="entry name" value="CMD"/>
    <property type="match status" value="1"/>
</dbReference>
<sequence length="203" mass="23023">MRWNEAERNAQVVGARERLPFLSEDQLDDRHFEAMEQLRVLYGYPEGMPLAPFFATLAHSPEFFAGYIDLGVTASIRSALPARVRELAILRTGWLHGAPYVWGEHVHSSRDRVLSSEEIERITQGSQAEGWDELDRAVLRAAEDLHADSMICDETWDLLASHLDARQLLELPIVIGHYVTTAYVQNSLRTRLTDNNPEGLATR</sequence>
<evidence type="ECO:0000313" key="2">
    <source>
        <dbReference type="EMBL" id="GGN41640.1"/>
    </source>
</evidence>
<reference evidence="3" key="1">
    <citation type="journal article" date="2019" name="Int. J. Syst. Evol. Microbiol.">
        <title>The Global Catalogue of Microorganisms (GCM) 10K type strain sequencing project: providing services to taxonomists for standard genome sequencing and annotation.</title>
        <authorList>
            <consortium name="The Broad Institute Genomics Platform"/>
            <consortium name="The Broad Institute Genome Sequencing Center for Infectious Disease"/>
            <person name="Wu L."/>
            <person name="Ma J."/>
        </authorList>
    </citation>
    <scope>NUCLEOTIDE SEQUENCE [LARGE SCALE GENOMIC DNA]</scope>
    <source>
        <strain evidence="3">CGMCC 1.6784</strain>
    </source>
</reference>
<keyword evidence="3" id="KW-1185">Reference proteome</keyword>
<name>A0ABQ2JA61_9SPHN</name>
<accession>A0ABQ2JA61</accession>
<feature type="domain" description="Carboxymuconolactone decarboxylase-like" evidence="1">
    <location>
        <begin position="61"/>
        <end position="143"/>
    </location>
</feature>
<dbReference type="InterPro" id="IPR029032">
    <property type="entry name" value="AhpD-like"/>
</dbReference>
<dbReference type="SUPFAM" id="SSF69118">
    <property type="entry name" value="AhpD-like"/>
    <property type="match status" value="1"/>
</dbReference>
<dbReference type="EMBL" id="BMLK01000002">
    <property type="protein sequence ID" value="GGN41640.1"/>
    <property type="molecule type" value="Genomic_DNA"/>
</dbReference>
<comment type="caution">
    <text evidence="2">The sequence shown here is derived from an EMBL/GenBank/DDBJ whole genome shotgun (WGS) entry which is preliminary data.</text>
</comment>
<dbReference type="Proteomes" id="UP000605099">
    <property type="component" value="Unassembled WGS sequence"/>
</dbReference>
<dbReference type="RefSeq" id="WP_188817738.1">
    <property type="nucleotide sequence ID" value="NZ_BMLK01000002.1"/>
</dbReference>
<dbReference type="PANTHER" id="PTHR34846:SF5">
    <property type="entry name" value="CARBOXYMUCONOLACTONE DECARBOXYLASE-LIKE DOMAIN-CONTAINING PROTEIN"/>
    <property type="match status" value="1"/>
</dbReference>
<protein>
    <recommendedName>
        <fullName evidence="1">Carboxymuconolactone decarboxylase-like domain-containing protein</fullName>
    </recommendedName>
</protein>